<evidence type="ECO:0000313" key="3">
    <source>
        <dbReference type="Proteomes" id="UP001252186"/>
    </source>
</evidence>
<dbReference type="Gene3D" id="2.60.40.3440">
    <property type="match status" value="1"/>
</dbReference>
<keyword evidence="3" id="KW-1185">Reference proteome</keyword>
<organism evidence="2 3">
    <name type="scientific">Urechidicola vernalis</name>
    <dbReference type="NCBI Taxonomy" id="3075600"/>
    <lineage>
        <taxon>Bacteria</taxon>
        <taxon>Pseudomonadati</taxon>
        <taxon>Bacteroidota</taxon>
        <taxon>Flavobacteriia</taxon>
        <taxon>Flavobacteriales</taxon>
        <taxon>Flavobacteriaceae</taxon>
        <taxon>Urechidicola</taxon>
    </lineage>
</organism>
<feature type="non-terminal residue" evidence="2">
    <location>
        <position position="357"/>
    </location>
</feature>
<evidence type="ECO:0000256" key="1">
    <source>
        <dbReference type="SAM" id="MobiDB-lite"/>
    </source>
</evidence>
<name>A0ABU2Y914_9FLAO</name>
<sequence>AVNDNGTPDDPTDDGIDYTPFANYHGLDSFEYEIEDANGDTSRATVFVEVISVNDLPLAEDDSITVDEDSNDIRIDVLFNDDFGGDGPNMGSITLPDGAVTGLDDTGQVTPSSNDGLITVDDNGTPNDPTDDTILYSPAPDYHGPDEFNYAITDSNGDVSIATVYITVNSINDLPQAELDFVASFEDAPLTTINVTANDDFGGDGPSVTPITIATGTSVEGGIISVNDNGTPDDPTDDGIDYTPALNYNGEDSFVYTIVDSNGDTSEATVVIVLESVNDLPTAVDDSATVVEDSGLTVIDVTNNDDFGGDGPSVGTITLGVGKSFNGNLVSVNDNGTPDDPTDDKIDYTPSADFNGA</sequence>
<protein>
    <submittedName>
        <fullName evidence="2">Tandem-95 repeat protein</fullName>
    </submittedName>
</protein>
<accession>A0ABU2Y914</accession>
<proteinExistence type="predicted"/>
<feature type="non-terminal residue" evidence="2">
    <location>
        <position position="1"/>
    </location>
</feature>
<dbReference type="Proteomes" id="UP001252186">
    <property type="component" value="Unassembled WGS sequence"/>
</dbReference>
<dbReference type="EMBL" id="JAVRHV010000021">
    <property type="protein sequence ID" value="MDT0554351.1"/>
    <property type="molecule type" value="Genomic_DNA"/>
</dbReference>
<reference evidence="2 3" key="1">
    <citation type="submission" date="2023-09" db="EMBL/GenBank/DDBJ databases">
        <authorList>
            <person name="Rey-Velasco X."/>
        </authorList>
    </citation>
    <scope>NUCLEOTIDE SEQUENCE [LARGE SCALE GENOMIC DNA]</scope>
    <source>
        <strain evidence="2 3">P050</strain>
    </source>
</reference>
<gene>
    <name evidence="2" type="ORF">RM519_13925</name>
</gene>
<evidence type="ECO:0000313" key="2">
    <source>
        <dbReference type="EMBL" id="MDT0554351.1"/>
    </source>
</evidence>
<dbReference type="NCBIfam" id="NF012211">
    <property type="entry name" value="tand_rpt_95"/>
    <property type="match status" value="3"/>
</dbReference>
<dbReference type="RefSeq" id="WP_311594437.1">
    <property type="nucleotide sequence ID" value="NZ_JAVRHV010000021.1"/>
</dbReference>
<dbReference type="Gene3D" id="2.40.30.120">
    <property type="entry name" value="Positive stranded ssRNA viruses"/>
    <property type="match status" value="2"/>
</dbReference>
<comment type="caution">
    <text evidence="2">The sequence shown here is derived from an EMBL/GenBank/DDBJ whole genome shotgun (WGS) entry which is preliminary data.</text>
</comment>
<feature type="region of interest" description="Disordered" evidence="1">
    <location>
        <begin position="333"/>
        <end position="357"/>
    </location>
</feature>
<dbReference type="Pfam" id="PF17963">
    <property type="entry name" value="Big_9"/>
    <property type="match status" value="4"/>
</dbReference>